<evidence type="ECO:0000313" key="2">
    <source>
        <dbReference type="Proteomes" id="UP000001055"/>
    </source>
</evidence>
<evidence type="ECO:0000313" key="1">
    <source>
        <dbReference type="EMBL" id="EAT85630.1"/>
    </source>
</evidence>
<dbReference type="Proteomes" id="UP000001055">
    <property type="component" value="Unassembled WGS sequence"/>
</dbReference>
<accession>Q0UMN5</accession>
<dbReference type="AlphaFoldDB" id="Q0UMN5"/>
<protein>
    <submittedName>
        <fullName evidence="1">Uncharacterized protein</fullName>
    </submittedName>
</protein>
<proteinExistence type="predicted"/>
<dbReference type="RefSeq" id="XP_001797336.1">
    <property type="nucleotide sequence ID" value="XM_001797284.1"/>
</dbReference>
<dbReference type="HOGENOM" id="CLU_3320221_0_0_1"/>
<dbReference type="EMBL" id="CH445334">
    <property type="protein sequence ID" value="EAT85630.1"/>
    <property type="molecule type" value="Genomic_DNA"/>
</dbReference>
<dbReference type="KEGG" id="pno:SNOG_06979"/>
<dbReference type="InParanoid" id="Q0UMN5"/>
<name>Q0UMN5_PHANO</name>
<organism evidence="1 2">
    <name type="scientific">Phaeosphaeria nodorum (strain SN15 / ATCC MYA-4574 / FGSC 10173)</name>
    <name type="common">Glume blotch fungus</name>
    <name type="synonym">Parastagonospora nodorum</name>
    <dbReference type="NCBI Taxonomy" id="321614"/>
    <lineage>
        <taxon>Eukaryota</taxon>
        <taxon>Fungi</taxon>
        <taxon>Dikarya</taxon>
        <taxon>Ascomycota</taxon>
        <taxon>Pezizomycotina</taxon>
        <taxon>Dothideomycetes</taxon>
        <taxon>Pleosporomycetidae</taxon>
        <taxon>Pleosporales</taxon>
        <taxon>Pleosporineae</taxon>
        <taxon>Phaeosphaeriaceae</taxon>
        <taxon>Parastagonospora</taxon>
    </lineage>
</organism>
<reference evidence="2" key="1">
    <citation type="journal article" date="2007" name="Plant Cell">
        <title>Dothideomycete-plant interactions illuminated by genome sequencing and EST analysis of the wheat pathogen Stagonospora nodorum.</title>
        <authorList>
            <person name="Hane J.K."/>
            <person name="Lowe R.G."/>
            <person name="Solomon P.S."/>
            <person name="Tan K.C."/>
            <person name="Schoch C.L."/>
            <person name="Spatafora J.W."/>
            <person name="Crous P.W."/>
            <person name="Kodira C."/>
            <person name="Birren B.W."/>
            <person name="Galagan J.E."/>
            <person name="Torriani S.F."/>
            <person name="McDonald B.A."/>
            <person name="Oliver R.P."/>
        </authorList>
    </citation>
    <scope>NUCLEOTIDE SEQUENCE [LARGE SCALE GENOMIC DNA]</scope>
    <source>
        <strain evidence="2">SN15 / ATCC MYA-4574 / FGSC 10173</strain>
    </source>
</reference>
<sequence length="39" mass="4305">MAVGVQALLPLIKSHDHEGYKMSDSVEDSCIGDMYKKAH</sequence>
<dbReference type="GeneID" id="5974226"/>
<gene>
    <name evidence="1" type="ORF">SNOG_06979</name>
</gene>